<keyword evidence="3" id="KW-1185">Reference proteome</keyword>
<dbReference type="RefSeq" id="WP_211533460.1">
    <property type="nucleotide sequence ID" value="NZ_CP058560.1"/>
</dbReference>
<protein>
    <submittedName>
        <fullName evidence="2">DUF4013 domain-containing protein</fullName>
    </submittedName>
</protein>
<feature type="transmembrane region" description="Helical" evidence="1">
    <location>
        <begin position="242"/>
        <end position="263"/>
    </location>
</feature>
<accession>A0A8T8K207</accession>
<dbReference type="InterPro" id="IPR025098">
    <property type="entry name" value="DUF4013"/>
</dbReference>
<dbReference type="AlphaFoldDB" id="A0A8T8K207"/>
<evidence type="ECO:0000313" key="2">
    <source>
        <dbReference type="EMBL" id="QUH22516.1"/>
    </source>
</evidence>
<sequence length="273" mass="30091">MDIDQNIVNSLEYARSSWGKVATLGGILFVPFLILFVFIFIGAISNNGFVLGLLIFIGILIMLIAFFLVNGYFFRVIKSTLAGLDEMPDFDDWGELTVDGLKVLLVQLIYTIIFGILAVIPIFIIFLILGLIGSFLGIAGSMADPSTLSPAFLAGSGVFIWVMYLGIFLSYLIMIPVGLLYYIVTFIGISNMAYQDNMGSAFAISEIRERISSIRWGKVIIRVIATYFVTTMAVLVSYVLGLLLVGIILVPIIILPFLTIFMARSTGLLYLNE</sequence>
<dbReference type="Proteomes" id="UP000681041">
    <property type="component" value="Chromosome"/>
</dbReference>
<reference evidence="2" key="1">
    <citation type="submission" date="2020-07" db="EMBL/GenBank/DDBJ databases">
        <title>Methanobacterium. sp. MethCan genome.</title>
        <authorList>
            <person name="Postec A."/>
            <person name="Quemeneur M."/>
        </authorList>
    </citation>
    <scope>NUCLEOTIDE SEQUENCE</scope>
    <source>
        <strain evidence="2">MethCAN</strain>
    </source>
</reference>
<evidence type="ECO:0000313" key="3">
    <source>
        <dbReference type="Proteomes" id="UP000681041"/>
    </source>
</evidence>
<feature type="transmembrane region" description="Helical" evidence="1">
    <location>
        <begin position="158"/>
        <end position="184"/>
    </location>
</feature>
<keyword evidence="1" id="KW-1133">Transmembrane helix</keyword>
<feature type="transmembrane region" description="Helical" evidence="1">
    <location>
        <begin position="108"/>
        <end position="138"/>
    </location>
</feature>
<feature type="transmembrane region" description="Helical" evidence="1">
    <location>
        <begin position="21"/>
        <end position="43"/>
    </location>
</feature>
<dbReference type="OrthoDB" id="107590at2157"/>
<feature type="transmembrane region" description="Helical" evidence="1">
    <location>
        <begin position="219"/>
        <end position="236"/>
    </location>
</feature>
<evidence type="ECO:0000256" key="1">
    <source>
        <dbReference type="SAM" id="Phobius"/>
    </source>
</evidence>
<dbReference type="EMBL" id="CP058560">
    <property type="protein sequence ID" value="QUH22516.1"/>
    <property type="molecule type" value="Genomic_DNA"/>
</dbReference>
<name>A0A8T8K207_9EURY</name>
<keyword evidence="1" id="KW-0472">Membrane</keyword>
<organism evidence="2 3">
    <name type="scientific">Methanobacterium alkalithermotolerans</name>
    <dbReference type="NCBI Taxonomy" id="2731220"/>
    <lineage>
        <taxon>Archaea</taxon>
        <taxon>Methanobacteriati</taxon>
        <taxon>Methanobacteriota</taxon>
        <taxon>Methanomada group</taxon>
        <taxon>Methanobacteria</taxon>
        <taxon>Methanobacteriales</taxon>
        <taxon>Methanobacteriaceae</taxon>
        <taxon>Methanobacterium</taxon>
    </lineage>
</organism>
<gene>
    <name evidence="2" type="ORF">HYG87_01415</name>
</gene>
<dbReference type="GeneID" id="64819381"/>
<proteinExistence type="predicted"/>
<feature type="transmembrane region" description="Helical" evidence="1">
    <location>
        <begin position="49"/>
        <end position="69"/>
    </location>
</feature>
<dbReference type="KEGG" id="meme:HYG87_01415"/>
<keyword evidence="1" id="KW-0812">Transmembrane</keyword>
<dbReference type="Pfam" id="PF13197">
    <property type="entry name" value="DUF4013"/>
    <property type="match status" value="1"/>
</dbReference>